<keyword evidence="7" id="KW-0812">Transmembrane</keyword>
<organism evidence="11 12">
    <name type="scientific">Pseudoalteromonas rubra</name>
    <dbReference type="NCBI Taxonomy" id="43658"/>
    <lineage>
        <taxon>Bacteria</taxon>
        <taxon>Pseudomonadati</taxon>
        <taxon>Pseudomonadota</taxon>
        <taxon>Gammaproteobacteria</taxon>
        <taxon>Alteromonadales</taxon>
        <taxon>Pseudoalteromonadaceae</taxon>
        <taxon>Pseudoalteromonas</taxon>
    </lineage>
</organism>
<dbReference type="EMBL" id="JXYA01000063">
    <property type="protein sequence ID" value="KJZ05714.1"/>
    <property type="molecule type" value="Genomic_DNA"/>
</dbReference>
<evidence type="ECO:0000256" key="1">
    <source>
        <dbReference type="ARBA" id="ARBA00004533"/>
    </source>
</evidence>
<gene>
    <name evidence="11" type="ORF">TW77_21635</name>
</gene>
<keyword evidence="5" id="KW-1003">Cell membrane</keyword>
<evidence type="ECO:0000256" key="6">
    <source>
        <dbReference type="ARBA" id="ARBA00022519"/>
    </source>
</evidence>
<keyword evidence="6" id="KW-0997">Cell inner membrane</keyword>
<name>A0A0F4QER4_9GAMM</name>
<evidence type="ECO:0000313" key="12">
    <source>
        <dbReference type="Proteomes" id="UP000033452"/>
    </source>
</evidence>
<evidence type="ECO:0000256" key="2">
    <source>
        <dbReference type="ARBA" id="ARBA00007208"/>
    </source>
</evidence>
<comment type="subcellular location">
    <subcellularLocation>
        <location evidence="1">Cell inner membrane</location>
    </subcellularLocation>
</comment>
<dbReference type="GO" id="GO:0005886">
    <property type="term" value="C:plasma membrane"/>
    <property type="evidence" value="ECO:0007669"/>
    <property type="project" value="UniProtKB-SubCell"/>
</dbReference>
<dbReference type="Proteomes" id="UP000033452">
    <property type="component" value="Unassembled WGS sequence"/>
</dbReference>
<dbReference type="AlphaFoldDB" id="A0A0F4QER4"/>
<evidence type="ECO:0000256" key="8">
    <source>
        <dbReference type="ARBA" id="ARBA00022927"/>
    </source>
</evidence>
<proteinExistence type="inferred from homology"/>
<keyword evidence="12" id="KW-1185">Reference proteome</keyword>
<comment type="caution">
    <text evidence="11">The sequence shown here is derived from an EMBL/GenBank/DDBJ whole genome shotgun (WGS) entry which is preliminary data.</text>
</comment>
<dbReference type="RefSeq" id="WP_046007041.1">
    <property type="nucleotide sequence ID" value="NZ_JXYA01000063.1"/>
</dbReference>
<evidence type="ECO:0000256" key="10">
    <source>
        <dbReference type="ARBA" id="ARBA00030772"/>
    </source>
</evidence>
<keyword evidence="4" id="KW-0813">Transport</keyword>
<evidence type="ECO:0000256" key="4">
    <source>
        <dbReference type="ARBA" id="ARBA00022448"/>
    </source>
</evidence>
<dbReference type="PATRIC" id="fig|43658.5.peg.4558"/>
<reference evidence="11 12" key="1">
    <citation type="journal article" date="2015" name="BMC Genomics">
        <title>Genome mining reveals unlocked bioactive potential of marine Gram-negative bacteria.</title>
        <authorList>
            <person name="Machado H."/>
            <person name="Sonnenschein E.C."/>
            <person name="Melchiorsen J."/>
            <person name="Gram L."/>
        </authorList>
    </citation>
    <scope>NUCLEOTIDE SEQUENCE [LARGE SCALE GENOMIC DNA]</scope>
    <source>
        <strain evidence="11 12">S2471</strain>
    </source>
</reference>
<dbReference type="GO" id="GO:0015627">
    <property type="term" value="C:type II protein secretion system complex"/>
    <property type="evidence" value="ECO:0007669"/>
    <property type="project" value="InterPro"/>
</dbReference>
<sequence length="252" mass="27114">MKKIISLTLVFLLAFGVFTAISMPASIVLQLSQGSLPRALAIGAVSGSVWEGRISEVRYENVQLNDVTWQLNGWGLLTGQLQGKVRFGSPRALDEISGNSNFSVSLLDQAAKLDDAVLRFSVEQAMQQVTLPLPVDAKGRVILNIDKYHTGLPYCDALSGEISSPNIDIKGLTGWFSIGDMSGTLSCKSGDIAVTVDPENRLGLRADATLAANMQFRVAGNIKPEASLPKEVHDAVKFLGRPDSEGRYPVNL</sequence>
<protein>
    <recommendedName>
        <fullName evidence="3">Type II secretion system protein N</fullName>
    </recommendedName>
    <alternativeName>
        <fullName evidence="10">General secretion pathway protein N</fullName>
    </alternativeName>
</protein>
<evidence type="ECO:0000256" key="7">
    <source>
        <dbReference type="ARBA" id="ARBA00022692"/>
    </source>
</evidence>
<comment type="similarity">
    <text evidence="2">Belongs to the GSP N family.</text>
</comment>
<evidence type="ECO:0000256" key="9">
    <source>
        <dbReference type="ARBA" id="ARBA00023136"/>
    </source>
</evidence>
<accession>A0A0F4QER4</accession>
<dbReference type="OrthoDB" id="6118198at2"/>
<evidence type="ECO:0000313" key="11">
    <source>
        <dbReference type="EMBL" id="KJZ05714.1"/>
    </source>
</evidence>
<dbReference type="Pfam" id="PF01203">
    <property type="entry name" value="T2SSN"/>
    <property type="match status" value="1"/>
</dbReference>
<keyword evidence="8" id="KW-0653">Protein transport</keyword>
<dbReference type="InterPro" id="IPR022792">
    <property type="entry name" value="T2SS_protein-GspN"/>
</dbReference>
<keyword evidence="9" id="KW-0472">Membrane</keyword>
<evidence type="ECO:0000256" key="3">
    <source>
        <dbReference type="ARBA" id="ARBA00021563"/>
    </source>
</evidence>
<dbReference type="GO" id="GO:0015628">
    <property type="term" value="P:protein secretion by the type II secretion system"/>
    <property type="evidence" value="ECO:0007669"/>
    <property type="project" value="InterPro"/>
</dbReference>
<evidence type="ECO:0000256" key="5">
    <source>
        <dbReference type="ARBA" id="ARBA00022475"/>
    </source>
</evidence>